<dbReference type="EMBL" id="QRAL01000020">
    <property type="protein sequence ID" value="RSU55317.1"/>
    <property type="molecule type" value="Genomic_DNA"/>
</dbReference>
<dbReference type="PRINTS" id="PR00604">
    <property type="entry name" value="CYTCHRMECIAB"/>
</dbReference>
<dbReference type="GO" id="GO:0009055">
    <property type="term" value="F:electron transfer activity"/>
    <property type="evidence" value="ECO:0007669"/>
    <property type="project" value="InterPro"/>
</dbReference>
<keyword evidence="5 6" id="KW-0408">Iron</keyword>
<evidence type="ECO:0000313" key="10">
    <source>
        <dbReference type="Proteomes" id="UP000287401"/>
    </source>
</evidence>
<evidence type="ECO:0000256" key="2">
    <source>
        <dbReference type="ARBA" id="ARBA00022617"/>
    </source>
</evidence>
<keyword evidence="3 6" id="KW-0479">Metal-binding</keyword>
<evidence type="ECO:0000256" key="4">
    <source>
        <dbReference type="ARBA" id="ARBA00022982"/>
    </source>
</evidence>
<sequence>MQTATLYRYRWKFIRIGLILGFFAIAKISQSHAQSVPPSAPPTGARLFTQQCAACHSMKPGEIRVGPSLAGIVGKTAGKQPGFGYSPALKRSPMKWNAVNLDRWLADSNAAVPGSVMNYRQADATKRQALVTYLTTGK</sequence>
<evidence type="ECO:0000256" key="3">
    <source>
        <dbReference type="ARBA" id="ARBA00022723"/>
    </source>
</evidence>
<evidence type="ECO:0000256" key="7">
    <source>
        <dbReference type="SAM" id="SignalP"/>
    </source>
</evidence>
<keyword evidence="4" id="KW-0249">Electron transport</keyword>
<accession>A0A430BRL8</accession>
<feature type="domain" description="Cytochrome c" evidence="8">
    <location>
        <begin position="39"/>
        <end position="138"/>
    </location>
</feature>
<dbReference type="Proteomes" id="UP000287401">
    <property type="component" value="Unassembled WGS sequence"/>
</dbReference>
<dbReference type="Gene3D" id="1.10.760.10">
    <property type="entry name" value="Cytochrome c-like domain"/>
    <property type="match status" value="1"/>
</dbReference>
<dbReference type="AlphaFoldDB" id="A0A430BRL8"/>
<protein>
    <recommendedName>
        <fullName evidence="8">Cytochrome c domain-containing protein</fullName>
    </recommendedName>
</protein>
<dbReference type="Pfam" id="PF00034">
    <property type="entry name" value="Cytochrom_C"/>
    <property type="match status" value="1"/>
</dbReference>
<dbReference type="SUPFAM" id="SSF46626">
    <property type="entry name" value="Cytochrome c"/>
    <property type="match status" value="1"/>
</dbReference>
<organism evidence="9 10">
    <name type="scientific">Sphingobium yanoikuyae</name>
    <name type="common">Sphingomonas yanoikuyae</name>
    <dbReference type="NCBI Taxonomy" id="13690"/>
    <lineage>
        <taxon>Bacteria</taxon>
        <taxon>Pseudomonadati</taxon>
        <taxon>Pseudomonadota</taxon>
        <taxon>Alphaproteobacteria</taxon>
        <taxon>Sphingomonadales</taxon>
        <taxon>Sphingomonadaceae</taxon>
        <taxon>Sphingobium</taxon>
    </lineage>
</organism>
<dbReference type="GO" id="GO:0046872">
    <property type="term" value="F:metal ion binding"/>
    <property type="evidence" value="ECO:0007669"/>
    <property type="project" value="UniProtKB-KW"/>
</dbReference>
<dbReference type="InterPro" id="IPR036909">
    <property type="entry name" value="Cyt_c-like_dom_sf"/>
</dbReference>
<feature type="chain" id="PRO_5019204263" description="Cytochrome c domain-containing protein" evidence="7">
    <location>
        <begin position="34"/>
        <end position="138"/>
    </location>
</feature>
<dbReference type="GO" id="GO:0020037">
    <property type="term" value="F:heme binding"/>
    <property type="evidence" value="ECO:0007669"/>
    <property type="project" value="InterPro"/>
</dbReference>
<keyword evidence="1" id="KW-0813">Transport</keyword>
<name>A0A430BRL8_SPHYA</name>
<evidence type="ECO:0000256" key="1">
    <source>
        <dbReference type="ARBA" id="ARBA00022448"/>
    </source>
</evidence>
<proteinExistence type="predicted"/>
<dbReference type="PANTHER" id="PTHR11961">
    <property type="entry name" value="CYTOCHROME C"/>
    <property type="match status" value="1"/>
</dbReference>
<keyword evidence="2 6" id="KW-0349">Heme</keyword>
<dbReference type="RefSeq" id="WP_125999136.1">
    <property type="nucleotide sequence ID" value="NZ_QRAL01000020.1"/>
</dbReference>
<evidence type="ECO:0000256" key="6">
    <source>
        <dbReference type="PROSITE-ProRule" id="PRU00433"/>
    </source>
</evidence>
<keyword evidence="7" id="KW-0732">Signal</keyword>
<dbReference type="InterPro" id="IPR002327">
    <property type="entry name" value="Cyt_c_1A/1B"/>
</dbReference>
<feature type="signal peptide" evidence="7">
    <location>
        <begin position="1"/>
        <end position="33"/>
    </location>
</feature>
<dbReference type="InterPro" id="IPR009056">
    <property type="entry name" value="Cyt_c-like_dom"/>
</dbReference>
<gene>
    <name evidence="9" type="ORF">DAH51_17390</name>
</gene>
<dbReference type="PROSITE" id="PS51007">
    <property type="entry name" value="CYTC"/>
    <property type="match status" value="1"/>
</dbReference>
<evidence type="ECO:0000313" key="9">
    <source>
        <dbReference type="EMBL" id="RSU55317.1"/>
    </source>
</evidence>
<comment type="caution">
    <text evidence="9">The sequence shown here is derived from an EMBL/GenBank/DDBJ whole genome shotgun (WGS) entry which is preliminary data.</text>
</comment>
<evidence type="ECO:0000259" key="8">
    <source>
        <dbReference type="PROSITE" id="PS51007"/>
    </source>
</evidence>
<reference evidence="9 10" key="1">
    <citation type="submission" date="2018-07" db="EMBL/GenBank/DDBJ databases">
        <title>Genomic and Epidemiologic Investigation of an Indolent Hospital Outbreak.</title>
        <authorList>
            <person name="Johnson R.C."/>
            <person name="Deming C."/>
            <person name="Conlan S."/>
            <person name="Zellmer C.J."/>
            <person name="Michelin A.V."/>
            <person name="Lee-Lin S."/>
            <person name="Thomas P.J."/>
            <person name="Park M."/>
            <person name="Weingarten R.A."/>
            <person name="Less J."/>
            <person name="Dekker J.P."/>
            <person name="Frank K.M."/>
            <person name="Musser K.A."/>
            <person name="Mcquiston J.R."/>
            <person name="Henderson D.K."/>
            <person name="Lau A.F."/>
            <person name="Palmore T.N."/>
            <person name="Segre J.A."/>
        </authorList>
    </citation>
    <scope>NUCLEOTIDE SEQUENCE [LARGE SCALE GENOMIC DNA]</scope>
    <source>
        <strain evidence="9 10">SK-NIH.Env6_1116</strain>
    </source>
</reference>
<evidence type="ECO:0000256" key="5">
    <source>
        <dbReference type="ARBA" id="ARBA00023004"/>
    </source>
</evidence>